<dbReference type="EMBL" id="JBIRYI010000001">
    <property type="protein sequence ID" value="MFI2485264.1"/>
    <property type="molecule type" value="Genomic_DNA"/>
</dbReference>
<evidence type="ECO:0000313" key="3">
    <source>
        <dbReference type="Proteomes" id="UP001611580"/>
    </source>
</evidence>
<name>A0ABW7XCP3_9MICO</name>
<dbReference type="InterPro" id="IPR055259">
    <property type="entry name" value="YkvP/CgeB_Glyco_trans-like"/>
</dbReference>
<feature type="domain" description="Spore protein YkvP/CgeB glycosyl transferase-like" evidence="1">
    <location>
        <begin position="360"/>
        <end position="475"/>
    </location>
</feature>
<proteinExistence type="predicted"/>
<gene>
    <name evidence="2" type="ORF">ACH47X_00045</name>
</gene>
<protein>
    <submittedName>
        <fullName evidence="2">Glycosyltransferase</fullName>
        <ecNumber evidence="2">2.4.-.-</ecNumber>
    </submittedName>
</protein>
<keyword evidence="3" id="KW-1185">Reference proteome</keyword>
<keyword evidence="2" id="KW-0808">Transferase</keyword>
<dbReference type="RefSeq" id="WP_397400240.1">
    <property type="nucleotide sequence ID" value="NZ_JBIRYI010000001.1"/>
</dbReference>
<keyword evidence="2" id="KW-0328">Glycosyltransferase</keyword>
<evidence type="ECO:0000313" key="2">
    <source>
        <dbReference type="EMBL" id="MFI2485264.1"/>
    </source>
</evidence>
<comment type="caution">
    <text evidence="2">The sequence shown here is derived from an EMBL/GenBank/DDBJ whole genome shotgun (WGS) entry which is preliminary data.</text>
</comment>
<dbReference type="GO" id="GO:0016757">
    <property type="term" value="F:glycosyltransferase activity"/>
    <property type="evidence" value="ECO:0007669"/>
    <property type="project" value="UniProtKB-KW"/>
</dbReference>
<dbReference type="EC" id="2.4.-.-" evidence="2"/>
<evidence type="ECO:0000259" key="1">
    <source>
        <dbReference type="Pfam" id="PF13524"/>
    </source>
</evidence>
<sequence>MAPTRQVRKGRGGSPLAVESWNVRVDDDAATTALVTISPDEPTKFTVPVRGGGRLEVEFALRSPSAAPNPRALQVDTQYISADGEPVGHPVSGTTLPYVPGALRRRTSLVVPDSAAAVQFTVRKAGGNIPYRLVNSVEVRQESLAAAGRGARDVRVAFIADTFTFNSFREECDAVALDPARWREQFEEHTPELLFCESAWAGVTPEREWRGKVYATNAWAHENRTTLLEIVAYCRANGIPTVFWNKEDPSHYYDRRHDFVRTATQFDHVLTTDEACVDRYRVEWGARSVGCLPFAAQPRLYNPSDAAEREPGSIVFAGSWYTYHVARSAAMASVFDQILEQGLRLDIYDRYHGGDDPHHFYPERYQGLTRAAVPHSDLARVYKKYEFGLNFNTETRSRTMFARRVFELAMSGTLVVSNYSAGVERYFGEGAIFADREPDRIRDMDAADRLRLRETNLDLVLKDHTYARRFRQVLDLVGISYEPDDGSVDLLATASDRKTVESILDTRRTFGDHVARTVVVVPRTVDPSTVQGLYAYAGDNVHVVAEPFVESALARGASRHALVLGSRPVSLLDLDRALLHLTYADGGVALAGTRDYDYGGVGDEVSVLLPQGAAVRPVLDGTVRERLYRI</sequence>
<dbReference type="Proteomes" id="UP001611580">
    <property type="component" value="Unassembled WGS sequence"/>
</dbReference>
<reference evidence="2 3" key="1">
    <citation type="submission" date="2024-10" db="EMBL/GenBank/DDBJ databases">
        <title>The Natural Products Discovery Center: Release of the First 8490 Sequenced Strains for Exploring Actinobacteria Biosynthetic Diversity.</title>
        <authorList>
            <person name="Kalkreuter E."/>
            <person name="Kautsar S.A."/>
            <person name="Yang D."/>
            <person name="Bader C.D."/>
            <person name="Teijaro C.N."/>
            <person name="Fluegel L."/>
            <person name="Davis C.M."/>
            <person name="Simpson J.R."/>
            <person name="Lauterbach L."/>
            <person name="Steele A.D."/>
            <person name="Gui C."/>
            <person name="Meng S."/>
            <person name="Li G."/>
            <person name="Viehrig K."/>
            <person name="Ye F."/>
            <person name="Su P."/>
            <person name="Kiefer A.F."/>
            <person name="Nichols A."/>
            <person name="Cepeda A.J."/>
            <person name="Yan W."/>
            <person name="Fan B."/>
            <person name="Jiang Y."/>
            <person name="Adhikari A."/>
            <person name="Zheng C.-J."/>
            <person name="Schuster L."/>
            <person name="Cowan T.M."/>
            <person name="Smanski M.J."/>
            <person name="Chevrette M.G."/>
            <person name="De Carvalho L.P.S."/>
            <person name="Shen B."/>
        </authorList>
    </citation>
    <scope>NUCLEOTIDE SEQUENCE [LARGE SCALE GENOMIC DNA]</scope>
    <source>
        <strain evidence="2 3">NPDC019481</strain>
    </source>
</reference>
<dbReference type="Pfam" id="PF13524">
    <property type="entry name" value="Glyco_trans_1_2"/>
    <property type="match status" value="1"/>
</dbReference>
<accession>A0ABW7XCP3</accession>
<organism evidence="2 3">
    <name type="scientific">Promicromonospora kroppenstedtii</name>
    <dbReference type="NCBI Taxonomy" id="440482"/>
    <lineage>
        <taxon>Bacteria</taxon>
        <taxon>Bacillati</taxon>
        <taxon>Actinomycetota</taxon>
        <taxon>Actinomycetes</taxon>
        <taxon>Micrococcales</taxon>
        <taxon>Promicromonosporaceae</taxon>
        <taxon>Promicromonospora</taxon>
    </lineage>
</organism>